<dbReference type="AlphaFoldDB" id="A0A1G7MWW8"/>
<evidence type="ECO:0000313" key="6">
    <source>
        <dbReference type="EMBL" id="SDF66202.1"/>
    </source>
</evidence>
<dbReference type="Proteomes" id="UP000183404">
    <property type="component" value="Unassembled WGS sequence"/>
</dbReference>
<evidence type="ECO:0000313" key="7">
    <source>
        <dbReference type="Proteomes" id="UP000183404"/>
    </source>
</evidence>
<comment type="subunit">
    <text evidence="2">Heterodimer of SbcC and SbcD.</text>
</comment>
<dbReference type="RefSeq" id="WP_074592457.1">
    <property type="nucleotide sequence ID" value="NZ_FNBS01000019.1"/>
</dbReference>
<gene>
    <name evidence="6" type="ORF">SAMN04244560_01042</name>
</gene>
<name>A0A1G7MWW8_THETY</name>
<feature type="coiled-coil region" evidence="4">
    <location>
        <begin position="319"/>
        <end position="474"/>
    </location>
</feature>
<dbReference type="InterPro" id="IPR038734">
    <property type="entry name" value="YhaN_AAA"/>
</dbReference>
<feature type="coiled-coil region" evidence="4">
    <location>
        <begin position="171"/>
        <end position="287"/>
    </location>
</feature>
<keyword evidence="4" id="KW-0175">Coiled coil</keyword>
<feature type="domain" description="YhaN AAA" evidence="5">
    <location>
        <begin position="4"/>
        <end position="95"/>
    </location>
</feature>
<dbReference type="Pfam" id="PF13514">
    <property type="entry name" value="AAA_27"/>
    <property type="match status" value="1"/>
</dbReference>
<dbReference type="PANTHER" id="PTHR32114">
    <property type="entry name" value="ABC TRANSPORTER ABCH.3"/>
    <property type="match status" value="1"/>
</dbReference>
<reference evidence="6 7" key="1">
    <citation type="submission" date="2016-10" db="EMBL/GenBank/DDBJ databases">
        <authorList>
            <person name="de Groot N.N."/>
        </authorList>
    </citation>
    <scope>NUCLEOTIDE SEQUENCE [LARGE SCALE GENOMIC DNA]</scope>
    <source>
        <strain evidence="6 7">DSM 569</strain>
    </source>
</reference>
<evidence type="ECO:0000256" key="1">
    <source>
        <dbReference type="ARBA" id="ARBA00006930"/>
    </source>
</evidence>
<evidence type="ECO:0000259" key="5">
    <source>
        <dbReference type="Pfam" id="PF13514"/>
    </source>
</evidence>
<sequence>MELKIKNLEMKNFKNHNYFKIDFHPEKTIIEGENAAGKTSIGEAIAWCLTGCDLFGTENATTRLMKKNKTEMYVKVTVELNNETYEIKRAREKGVNEITINGTKASQIDIYTKFVQDKNIFFSIFNPLYFTSLSPKDAKEILIKVLPEIPKEEIFKDMPTEAVSKLQKYDFVTANTIIEKARVRLKELEENIIYLQGVIDTQKQLLNTNIPEEQFFDDENLKRLEEELIKLQKTEINTEKIEAEKKLAELKIKLNTVPFEKPQLKDTSQLQKQREELLQEYYKTKKEIEQIKPQIITCNKCGNKIEMESMEKSFLIKRLNQIKEKGTKVTAELKQITEENQKLIKAYEEKVKEYQTQIQKEIQDTENYIKSLLEEGLQKEAETRAKIEEVKTKINALKERQKEVITINQTRAALIKQKEEAEIRLKEAEKKVEVAQKEIAELKELIEYAKQFNAKKLEKEAKIIEQYLNKVSLQLQKIVKETGEIKDDFKILYDGREFNILSHSEKIKAGLEVAGLIMGLTNIKFPIFIDDAESITSYKAPETQIIEAKVAAGKPLTSLNANIDTTEKELIEVDLDDETPQLTIDDLPF</sequence>
<organism evidence="6 7">
    <name type="scientific">Thermoanaerobacter thermohydrosulfuricus</name>
    <name type="common">Clostridium thermohydrosulfuricum</name>
    <dbReference type="NCBI Taxonomy" id="1516"/>
    <lineage>
        <taxon>Bacteria</taxon>
        <taxon>Bacillati</taxon>
        <taxon>Bacillota</taxon>
        <taxon>Clostridia</taxon>
        <taxon>Thermoanaerobacterales</taxon>
        <taxon>Thermoanaerobacteraceae</taxon>
        <taxon>Thermoanaerobacter</taxon>
    </lineage>
</organism>
<dbReference type="PANTHER" id="PTHR32114:SF2">
    <property type="entry name" value="ABC TRANSPORTER ABCH.3"/>
    <property type="match status" value="1"/>
</dbReference>
<accession>A0A1G7MWW8</accession>
<dbReference type="InterPro" id="IPR027417">
    <property type="entry name" value="P-loop_NTPase"/>
</dbReference>
<evidence type="ECO:0000256" key="3">
    <source>
        <dbReference type="ARBA" id="ARBA00013368"/>
    </source>
</evidence>
<dbReference type="EMBL" id="FNBS01000019">
    <property type="protein sequence ID" value="SDF66202.1"/>
    <property type="molecule type" value="Genomic_DNA"/>
</dbReference>
<dbReference type="SUPFAM" id="SSF52540">
    <property type="entry name" value="P-loop containing nucleoside triphosphate hydrolases"/>
    <property type="match status" value="1"/>
</dbReference>
<proteinExistence type="inferred from homology"/>
<evidence type="ECO:0000256" key="2">
    <source>
        <dbReference type="ARBA" id="ARBA00011322"/>
    </source>
</evidence>
<comment type="similarity">
    <text evidence="1">Belongs to the SMC family. SbcC subfamily.</text>
</comment>
<protein>
    <recommendedName>
        <fullName evidence="3">Nuclease SbcCD subunit C</fullName>
    </recommendedName>
</protein>
<evidence type="ECO:0000256" key="4">
    <source>
        <dbReference type="SAM" id="Coils"/>
    </source>
</evidence>
<dbReference type="Gene3D" id="3.40.50.300">
    <property type="entry name" value="P-loop containing nucleotide triphosphate hydrolases"/>
    <property type="match status" value="1"/>
</dbReference>